<feature type="transmembrane region" description="Helical" evidence="7">
    <location>
        <begin position="491"/>
        <end position="511"/>
    </location>
</feature>
<keyword evidence="3 7" id="KW-0812">Transmembrane</keyword>
<proteinExistence type="predicted"/>
<feature type="transmembrane region" description="Helical" evidence="7">
    <location>
        <begin position="532"/>
        <end position="553"/>
    </location>
</feature>
<dbReference type="KEGG" id="prz:GZH47_15920"/>
<dbReference type="EMBL" id="CP048286">
    <property type="protein sequence ID" value="QHW32144.1"/>
    <property type="molecule type" value="Genomic_DNA"/>
</dbReference>
<feature type="transmembrane region" description="Helical" evidence="7">
    <location>
        <begin position="690"/>
        <end position="711"/>
    </location>
</feature>
<evidence type="ECO:0000256" key="5">
    <source>
        <dbReference type="ARBA" id="ARBA00023136"/>
    </source>
</evidence>
<feature type="compositionally biased region" description="Basic and acidic residues" evidence="6">
    <location>
        <begin position="45"/>
        <end position="58"/>
    </location>
</feature>
<dbReference type="PANTHER" id="PTHR30250">
    <property type="entry name" value="PST FAMILY PREDICTED COLANIC ACID TRANSPORTER"/>
    <property type="match status" value="1"/>
</dbReference>
<keyword evidence="2" id="KW-1003">Cell membrane</keyword>
<keyword evidence="4 7" id="KW-1133">Transmembrane helix</keyword>
<evidence type="ECO:0000256" key="3">
    <source>
        <dbReference type="ARBA" id="ARBA00022692"/>
    </source>
</evidence>
<dbReference type="AlphaFoldDB" id="A0A6C0P0Y6"/>
<feature type="transmembrane region" description="Helical" evidence="7">
    <location>
        <begin position="595"/>
        <end position="613"/>
    </location>
</feature>
<reference evidence="8 9" key="1">
    <citation type="submission" date="2020-02" db="EMBL/GenBank/DDBJ databases">
        <title>Paenibacillus sp. nov., isolated from rhizosphere soil of tomato.</title>
        <authorList>
            <person name="Weon H.-Y."/>
            <person name="Lee S.A."/>
        </authorList>
    </citation>
    <scope>NUCLEOTIDE SEQUENCE [LARGE SCALE GENOMIC DNA]</scope>
    <source>
        <strain evidence="8 9">14171R-81</strain>
    </source>
</reference>
<feature type="transmembrane region" description="Helical" evidence="7">
    <location>
        <begin position="565"/>
        <end position="588"/>
    </location>
</feature>
<gene>
    <name evidence="8" type="ORF">GZH47_15920</name>
</gene>
<feature type="region of interest" description="Disordered" evidence="6">
    <location>
        <begin position="346"/>
        <end position="405"/>
    </location>
</feature>
<keyword evidence="9" id="KW-1185">Reference proteome</keyword>
<accession>A0A6C0P0Y6</accession>
<dbReference type="InterPro" id="IPR050833">
    <property type="entry name" value="Poly_Biosynth_Transport"/>
</dbReference>
<evidence type="ECO:0000256" key="7">
    <source>
        <dbReference type="SAM" id="Phobius"/>
    </source>
</evidence>
<sequence length="741" mass="75401">MRMLKQKPEERGGFAGGSGRSEFGGKAERNAAADGMTAGFTGESGHSDKFGNAAEERAASAVNGKAPEGRRPESGGGVSERVPETGVNERTAGTGVNGIADEFAESSGAVVRIAETEASRSVTGNRDGGRGPRMMKGAALMGIAMLISKTLGTLQKIPLQNIAGDRVFGIYNAVYPLYQLLLVMVTAGFPVAVSLLVAEREAAGDGDGSRRVLTASVWLLTAGGAASFLLLWTCSEQVAAWLGDDAAASAVRASALAFWVAPAMAAFRGYYQGRGQMLPSAVSQLSEQTVRVAGMLTLLLLGWQLGWSDERLAAGATAGSAIGGMAGLIVIAAYWLRERGAEGQRVGPAGQKYGQWQGQESGQTHGQEKGQGQERGQLQGQVKGQGQERDQSQGQVKSQGQELDQWQRQEQIPGQDRGPFNEPHAVEQERGLLPLMRRLALLAIPVTLGALAVPVLNVVDAFTVPRLLRGTGLGQDEAMSLFGLYSRGQPLVQLVVMVAGAMGGALVPALAGSRASGNAAAVRQQAALVMRAAWGIGAAAAFGLALLAEPINVMLYADDAGSRTFALVGCTALAGTVSALAAAVLQGLGAVRTPALLMLAAAVLKAAFNAAFVPAFGTAGAACAGIAALTAAALLGSAAVRRAAGAAVPARSAAGMGLALAIMAAALVLAERGGAPLLGLVLPPRAAAAALALGGTALGGALFAAAVLRFGGVTARELRALPGGDALAARLSRWRLLPKGA</sequence>
<evidence type="ECO:0000313" key="8">
    <source>
        <dbReference type="EMBL" id="QHW32144.1"/>
    </source>
</evidence>
<feature type="transmembrane region" description="Helical" evidence="7">
    <location>
        <begin position="210"/>
        <end position="232"/>
    </location>
</feature>
<feature type="transmembrane region" description="Helical" evidence="7">
    <location>
        <begin position="652"/>
        <end position="670"/>
    </location>
</feature>
<dbReference type="Proteomes" id="UP000479114">
    <property type="component" value="Chromosome"/>
</dbReference>
<dbReference type="InterPro" id="IPR024923">
    <property type="entry name" value="PG_synth_SpoVB"/>
</dbReference>
<feature type="transmembrane region" description="Helical" evidence="7">
    <location>
        <begin position="247"/>
        <end position="267"/>
    </location>
</feature>
<feature type="transmembrane region" description="Helical" evidence="7">
    <location>
        <begin position="312"/>
        <end position="336"/>
    </location>
</feature>
<feature type="compositionally biased region" description="Polar residues" evidence="6">
    <location>
        <begin position="392"/>
        <end position="405"/>
    </location>
</feature>
<feature type="compositionally biased region" description="Basic and acidic residues" evidence="6">
    <location>
        <begin position="1"/>
        <end position="12"/>
    </location>
</feature>
<evidence type="ECO:0000256" key="1">
    <source>
        <dbReference type="ARBA" id="ARBA00004651"/>
    </source>
</evidence>
<feature type="transmembrane region" description="Helical" evidence="7">
    <location>
        <begin position="288"/>
        <end position="306"/>
    </location>
</feature>
<dbReference type="GO" id="GO:0005886">
    <property type="term" value="C:plasma membrane"/>
    <property type="evidence" value="ECO:0007669"/>
    <property type="project" value="UniProtKB-SubCell"/>
</dbReference>
<protein>
    <submittedName>
        <fullName evidence="8">Oligosaccharide flippase family protein</fullName>
    </submittedName>
</protein>
<feature type="compositionally biased region" description="Polar residues" evidence="6">
    <location>
        <begin position="354"/>
        <end position="365"/>
    </location>
</feature>
<feature type="transmembrane region" description="Helical" evidence="7">
    <location>
        <begin position="619"/>
        <end position="640"/>
    </location>
</feature>
<dbReference type="Pfam" id="PF01943">
    <property type="entry name" value="Polysacc_synt"/>
    <property type="match status" value="1"/>
</dbReference>
<evidence type="ECO:0000256" key="4">
    <source>
        <dbReference type="ARBA" id="ARBA00022989"/>
    </source>
</evidence>
<name>A0A6C0P0Y6_9BACL</name>
<feature type="transmembrane region" description="Helical" evidence="7">
    <location>
        <begin position="439"/>
        <end position="459"/>
    </location>
</feature>
<feature type="region of interest" description="Disordered" evidence="6">
    <location>
        <begin position="1"/>
        <end position="99"/>
    </location>
</feature>
<evidence type="ECO:0000313" key="9">
    <source>
        <dbReference type="Proteomes" id="UP000479114"/>
    </source>
</evidence>
<evidence type="ECO:0000256" key="6">
    <source>
        <dbReference type="SAM" id="MobiDB-lite"/>
    </source>
</evidence>
<comment type="subcellular location">
    <subcellularLocation>
        <location evidence="1">Cell membrane</location>
        <topology evidence="1">Multi-pass membrane protein</topology>
    </subcellularLocation>
</comment>
<evidence type="ECO:0000256" key="2">
    <source>
        <dbReference type="ARBA" id="ARBA00022475"/>
    </source>
</evidence>
<dbReference type="InterPro" id="IPR002797">
    <property type="entry name" value="Polysacc_synth"/>
</dbReference>
<feature type="compositionally biased region" description="Low complexity" evidence="6">
    <location>
        <begin position="374"/>
        <end position="385"/>
    </location>
</feature>
<organism evidence="8 9">
    <name type="scientific">Paenibacillus rhizovicinus</name>
    <dbReference type="NCBI Taxonomy" id="2704463"/>
    <lineage>
        <taxon>Bacteria</taxon>
        <taxon>Bacillati</taxon>
        <taxon>Bacillota</taxon>
        <taxon>Bacilli</taxon>
        <taxon>Bacillales</taxon>
        <taxon>Paenibacillaceae</taxon>
        <taxon>Paenibacillus</taxon>
    </lineage>
</organism>
<dbReference type="CDD" id="cd13124">
    <property type="entry name" value="MATE_SpoVB_like"/>
    <property type="match status" value="1"/>
</dbReference>
<feature type="transmembrane region" description="Helical" evidence="7">
    <location>
        <begin position="177"/>
        <end position="198"/>
    </location>
</feature>
<dbReference type="PANTHER" id="PTHR30250:SF29">
    <property type="entry name" value="POLYSACCHARIDE BIOSYNTHESIS PROTEIN C-TERMINAL DOMAIN-CONTAINING PROTEIN"/>
    <property type="match status" value="1"/>
</dbReference>
<keyword evidence="5 7" id="KW-0472">Membrane</keyword>